<proteinExistence type="predicted"/>
<protein>
    <submittedName>
        <fullName evidence="1">Uncharacterized protein</fullName>
    </submittedName>
</protein>
<dbReference type="RefSeq" id="WP_198637907.1">
    <property type="nucleotide sequence ID" value="NZ_JAEHNY010000003.1"/>
</dbReference>
<sequence length="47" mass="5439">MRTNTPMITPKLNEKIMTNKEVIMEIIITANRDIGNPKMTALFLMFL</sequence>
<evidence type="ECO:0000313" key="2">
    <source>
        <dbReference type="Proteomes" id="UP000635665"/>
    </source>
</evidence>
<accession>A0ABS0TDU5</accession>
<organism evidence="1 2">
    <name type="scientific">Salegentibacter maritimus</name>
    <dbReference type="NCBI Taxonomy" id="2794347"/>
    <lineage>
        <taxon>Bacteria</taxon>
        <taxon>Pseudomonadati</taxon>
        <taxon>Bacteroidota</taxon>
        <taxon>Flavobacteriia</taxon>
        <taxon>Flavobacteriales</taxon>
        <taxon>Flavobacteriaceae</taxon>
        <taxon>Salegentibacter</taxon>
    </lineage>
</organism>
<gene>
    <name evidence="1" type="ORF">I6U50_03750</name>
</gene>
<evidence type="ECO:0000313" key="1">
    <source>
        <dbReference type="EMBL" id="MBI6119132.1"/>
    </source>
</evidence>
<comment type="caution">
    <text evidence="1">The sequence shown here is derived from an EMBL/GenBank/DDBJ whole genome shotgun (WGS) entry which is preliminary data.</text>
</comment>
<reference evidence="1 2" key="1">
    <citation type="submission" date="2020-12" db="EMBL/GenBank/DDBJ databases">
        <title>Salegentibacter orientalis sp. nov., isolated from costal sediment.</title>
        <authorList>
            <person name="Lian F.-B."/>
        </authorList>
    </citation>
    <scope>NUCLEOTIDE SEQUENCE [LARGE SCALE GENOMIC DNA]</scope>
    <source>
        <strain evidence="1 2">F60176</strain>
    </source>
</reference>
<name>A0ABS0TDU5_9FLAO</name>
<dbReference type="Proteomes" id="UP000635665">
    <property type="component" value="Unassembled WGS sequence"/>
</dbReference>
<dbReference type="EMBL" id="JAEHNY010000003">
    <property type="protein sequence ID" value="MBI6119132.1"/>
    <property type="molecule type" value="Genomic_DNA"/>
</dbReference>
<keyword evidence="2" id="KW-1185">Reference proteome</keyword>